<dbReference type="Pfam" id="PF00561">
    <property type="entry name" value="Abhydrolase_1"/>
    <property type="match status" value="1"/>
</dbReference>
<dbReference type="GO" id="GO:0016787">
    <property type="term" value="F:hydrolase activity"/>
    <property type="evidence" value="ECO:0007669"/>
    <property type="project" value="UniProtKB-KW"/>
</dbReference>
<sequence>MSVTPFPDVRLRRITVNGVELNVATAGQGPAVLLLHGFPHTWRLWSAVIGPLARRYRVIAPDLRGFGDSERPTGGYDAGTLAADAAGLLETLGAGPAAVVGIDLGTPPAFLLAMRRPGLVRRLVLMESVLGELPGAEMFLAGGPPWWFGFHAEPGLAETVLAGHEEAYIGWFLDRGTLGRGVRPDLRAEFVRAYTGTGALRAAFAAYRALPAGARQIREAVAGARLTVPALTIGAHPVGRALEQQLRPYADQMTGHVIPDCGHIIPLDRPDALLGLLEPFLDADEGRYGQPAGGGTLRRDTSPTPPPISSSTGTT</sequence>
<organism evidence="3 4">
    <name type="scientific">Streptomyces capoamus</name>
    <dbReference type="NCBI Taxonomy" id="68183"/>
    <lineage>
        <taxon>Bacteria</taxon>
        <taxon>Bacillati</taxon>
        <taxon>Actinomycetota</taxon>
        <taxon>Actinomycetes</taxon>
        <taxon>Kitasatosporales</taxon>
        <taxon>Streptomycetaceae</taxon>
        <taxon>Streptomyces</taxon>
    </lineage>
</organism>
<gene>
    <name evidence="3" type="ORF">GCM10018980_16160</name>
</gene>
<reference evidence="4" key="1">
    <citation type="journal article" date="2019" name="Int. J. Syst. Evol. Microbiol.">
        <title>The Global Catalogue of Microorganisms (GCM) 10K type strain sequencing project: providing services to taxonomists for standard genome sequencing and annotation.</title>
        <authorList>
            <consortium name="The Broad Institute Genomics Platform"/>
            <consortium name="The Broad Institute Genome Sequencing Center for Infectious Disease"/>
            <person name="Wu L."/>
            <person name="Ma J."/>
        </authorList>
    </citation>
    <scope>NUCLEOTIDE SEQUENCE [LARGE SCALE GENOMIC DNA]</scope>
    <source>
        <strain evidence="4">JCM 4253</strain>
    </source>
</reference>
<dbReference type="SUPFAM" id="SSF53474">
    <property type="entry name" value="alpha/beta-Hydrolases"/>
    <property type="match status" value="1"/>
</dbReference>
<dbReference type="EMBL" id="BNBF01000003">
    <property type="protein sequence ID" value="GHG41217.1"/>
    <property type="molecule type" value="Genomic_DNA"/>
</dbReference>
<proteinExistence type="predicted"/>
<dbReference type="InterPro" id="IPR029058">
    <property type="entry name" value="AB_hydrolase_fold"/>
</dbReference>
<evidence type="ECO:0000256" key="1">
    <source>
        <dbReference type="SAM" id="MobiDB-lite"/>
    </source>
</evidence>
<feature type="region of interest" description="Disordered" evidence="1">
    <location>
        <begin position="285"/>
        <end position="315"/>
    </location>
</feature>
<dbReference type="Proteomes" id="UP000619355">
    <property type="component" value="Unassembled WGS sequence"/>
</dbReference>
<evidence type="ECO:0000313" key="4">
    <source>
        <dbReference type="Proteomes" id="UP000619355"/>
    </source>
</evidence>
<protein>
    <submittedName>
        <fullName evidence="3">Hydrolase</fullName>
    </submittedName>
</protein>
<keyword evidence="4" id="KW-1185">Reference proteome</keyword>
<dbReference type="RefSeq" id="WP_189979631.1">
    <property type="nucleotide sequence ID" value="NZ_BNBF01000003.1"/>
</dbReference>
<dbReference type="PANTHER" id="PTHR43329">
    <property type="entry name" value="EPOXIDE HYDROLASE"/>
    <property type="match status" value="1"/>
</dbReference>
<dbReference type="Gene3D" id="3.40.50.1820">
    <property type="entry name" value="alpha/beta hydrolase"/>
    <property type="match status" value="1"/>
</dbReference>
<evidence type="ECO:0000259" key="2">
    <source>
        <dbReference type="Pfam" id="PF00561"/>
    </source>
</evidence>
<accession>A0A919C3B9</accession>
<dbReference type="PRINTS" id="PR00111">
    <property type="entry name" value="ABHYDROLASE"/>
</dbReference>
<name>A0A919C3B9_9ACTN</name>
<dbReference type="AlphaFoldDB" id="A0A919C3B9"/>
<evidence type="ECO:0000313" key="3">
    <source>
        <dbReference type="EMBL" id="GHG41217.1"/>
    </source>
</evidence>
<keyword evidence="3" id="KW-0378">Hydrolase</keyword>
<comment type="caution">
    <text evidence="3">The sequence shown here is derived from an EMBL/GenBank/DDBJ whole genome shotgun (WGS) entry which is preliminary data.</text>
</comment>
<feature type="domain" description="AB hydrolase-1" evidence="2">
    <location>
        <begin position="30"/>
        <end position="152"/>
    </location>
</feature>
<dbReference type="InterPro" id="IPR000073">
    <property type="entry name" value="AB_hydrolase_1"/>
</dbReference>